<evidence type="ECO:0000313" key="1">
    <source>
        <dbReference type="EMBL" id="MBR0598593.1"/>
    </source>
</evidence>
<evidence type="ECO:0000313" key="2">
    <source>
        <dbReference type="Proteomes" id="UP000675664"/>
    </source>
</evidence>
<name>A0A8J7W3Q1_9FIRM</name>
<protein>
    <submittedName>
        <fullName evidence="1">Uncharacterized protein</fullName>
    </submittedName>
</protein>
<comment type="caution">
    <text evidence="1">The sequence shown here is derived from an EMBL/GenBank/DDBJ whole genome shotgun (WGS) entry which is preliminary data.</text>
</comment>
<reference evidence="1" key="1">
    <citation type="submission" date="2021-04" db="EMBL/GenBank/DDBJ databases">
        <title>Sinoanaerobacter chloroacetimidivorans sp. nov., an obligate anaerobic bacterium isolated from anaerobic sludge.</title>
        <authorList>
            <person name="Bao Y."/>
        </authorList>
    </citation>
    <scope>NUCLEOTIDE SEQUENCE</scope>
    <source>
        <strain evidence="1">BAD-6</strain>
    </source>
</reference>
<reference evidence="1" key="2">
    <citation type="submission" date="2021-04" db="EMBL/GenBank/DDBJ databases">
        <authorList>
            <person name="Liu J."/>
        </authorList>
    </citation>
    <scope>NUCLEOTIDE SEQUENCE</scope>
    <source>
        <strain evidence="1">BAD-6</strain>
    </source>
</reference>
<sequence>MHKDLSAEYFKNQMEHLLADDELKNGGITLVLQETDFAVIIIPVGKTGRNIHLKIENINFDLDPLHFYFVDPVNFKNLPPELYPVGSGIADGHDMLPNPVICISSTYSYHTHPSHRNSPFDKYRNNFILAGQIKNIKQHIDNVWTIPEGGCLS</sequence>
<organism evidence="1 2">
    <name type="scientific">Sinanaerobacter chloroacetimidivorans</name>
    <dbReference type="NCBI Taxonomy" id="2818044"/>
    <lineage>
        <taxon>Bacteria</taxon>
        <taxon>Bacillati</taxon>
        <taxon>Bacillota</taxon>
        <taxon>Clostridia</taxon>
        <taxon>Peptostreptococcales</taxon>
        <taxon>Anaerovoracaceae</taxon>
        <taxon>Sinanaerobacter</taxon>
    </lineage>
</organism>
<gene>
    <name evidence="1" type="ORF">KCX82_11945</name>
</gene>
<dbReference type="AlphaFoldDB" id="A0A8J7W3Q1"/>
<keyword evidence="2" id="KW-1185">Reference proteome</keyword>
<dbReference type="EMBL" id="JAGSND010000007">
    <property type="protein sequence ID" value="MBR0598593.1"/>
    <property type="molecule type" value="Genomic_DNA"/>
</dbReference>
<proteinExistence type="predicted"/>
<dbReference type="Proteomes" id="UP000675664">
    <property type="component" value="Unassembled WGS sequence"/>
</dbReference>
<accession>A0A8J7W3Q1</accession>